<dbReference type="EMBL" id="JAVFWL010000002">
    <property type="protein sequence ID" value="KAK6732773.1"/>
    <property type="molecule type" value="Genomic_DNA"/>
</dbReference>
<evidence type="ECO:0000256" key="1">
    <source>
        <dbReference type="ARBA" id="ARBA00004613"/>
    </source>
</evidence>
<keyword evidence="7" id="KW-1185">Reference proteome</keyword>
<evidence type="ECO:0000256" key="3">
    <source>
        <dbReference type="ARBA" id="ARBA00022525"/>
    </source>
</evidence>
<evidence type="ECO:0000256" key="2">
    <source>
        <dbReference type="ARBA" id="ARBA00010112"/>
    </source>
</evidence>
<dbReference type="InterPro" id="IPR001534">
    <property type="entry name" value="Transthyretin-like"/>
</dbReference>
<organism evidence="6 7">
    <name type="scientific">Necator americanus</name>
    <name type="common">Human hookworm</name>
    <dbReference type="NCBI Taxonomy" id="51031"/>
    <lineage>
        <taxon>Eukaryota</taxon>
        <taxon>Metazoa</taxon>
        <taxon>Ecdysozoa</taxon>
        <taxon>Nematoda</taxon>
        <taxon>Chromadorea</taxon>
        <taxon>Rhabditida</taxon>
        <taxon>Rhabditina</taxon>
        <taxon>Rhabditomorpha</taxon>
        <taxon>Strongyloidea</taxon>
        <taxon>Ancylostomatidae</taxon>
        <taxon>Bunostominae</taxon>
        <taxon>Necator</taxon>
    </lineage>
</organism>
<sequence>MITLMLSLSFYQLTLLVSTTTLHQSVRVQGKLVCNGTGYSDAKVILFQGLLVPLKLAEAKPTKTGDFTVVWSGAKLGKISPTVNIYHKCLYHQPLKFCSRMLSIQVPSDYVITDSDRINATFNIGITNLNIKYSFEIIDCIFGSFS</sequence>
<evidence type="ECO:0000256" key="5">
    <source>
        <dbReference type="SAM" id="SignalP"/>
    </source>
</evidence>
<dbReference type="InterPro" id="IPR038479">
    <property type="entry name" value="Transthyretin-like_sf"/>
</dbReference>
<evidence type="ECO:0008006" key="8">
    <source>
        <dbReference type="Google" id="ProtNLM"/>
    </source>
</evidence>
<dbReference type="PANTHER" id="PTHR21700:SF7">
    <property type="entry name" value="TRANSTHYRETIN-LIKE FAMILY PROTEIN"/>
    <property type="match status" value="1"/>
</dbReference>
<dbReference type="Proteomes" id="UP001303046">
    <property type="component" value="Unassembled WGS sequence"/>
</dbReference>
<evidence type="ECO:0000256" key="4">
    <source>
        <dbReference type="ARBA" id="ARBA00022729"/>
    </source>
</evidence>
<evidence type="ECO:0000313" key="7">
    <source>
        <dbReference type="Proteomes" id="UP001303046"/>
    </source>
</evidence>
<evidence type="ECO:0000313" key="6">
    <source>
        <dbReference type="EMBL" id="KAK6732773.1"/>
    </source>
</evidence>
<comment type="caution">
    <text evidence="6">The sequence shown here is derived from an EMBL/GenBank/DDBJ whole genome shotgun (WGS) entry which is preliminary data.</text>
</comment>
<keyword evidence="3" id="KW-0964">Secreted</keyword>
<comment type="similarity">
    <text evidence="2">Belongs to the nematode transthyretin-like family.</text>
</comment>
<dbReference type="PANTHER" id="PTHR21700">
    <property type="entry name" value="TRANSTHYRETIN-LIKE FAMILY PROTEIN-RELATED"/>
    <property type="match status" value="1"/>
</dbReference>
<comment type="subcellular location">
    <subcellularLocation>
        <location evidence="1">Secreted</location>
    </subcellularLocation>
</comment>
<proteinExistence type="inferred from homology"/>
<reference evidence="6 7" key="1">
    <citation type="submission" date="2023-08" db="EMBL/GenBank/DDBJ databases">
        <title>A Necator americanus chromosomal reference genome.</title>
        <authorList>
            <person name="Ilik V."/>
            <person name="Petrzelkova K.J."/>
            <person name="Pardy F."/>
            <person name="Fuh T."/>
            <person name="Niatou-Singa F.S."/>
            <person name="Gouil Q."/>
            <person name="Baker L."/>
            <person name="Ritchie M.E."/>
            <person name="Jex A.R."/>
            <person name="Gazzola D."/>
            <person name="Li H."/>
            <person name="Toshio Fujiwara R."/>
            <person name="Zhan B."/>
            <person name="Aroian R.V."/>
            <person name="Pafco B."/>
            <person name="Schwarz E.M."/>
        </authorList>
    </citation>
    <scope>NUCLEOTIDE SEQUENCE [LARGE SCALE GENOMIC DNA]</scope>
    <source>
        <strain evidence="6 7">Aroian</strain>
        <tissue evidence="6">Whole animal</tissue>
    </source>
</reference>
<feature type="signal peptide" evidence="5">
    <location>
        <begin position="1"/>
        <end position="16"/>
    </location>
</feature>
<name>A0ABR1C539_NECAM</name>
<protein>
    <recommendedName>
        <fullName evidence="8">Transthyretin-like family protein</fullName>
    </recommendedName>
</protein>
<accession>A0ABR1C539</accession>
<gene>
    <name evidence="6" type="primary">Necator_chrII.g4669</name>
    <name evidence="6" type="ORF">RB195_016877</name>
</gene>
<dbReference type="Gene3D" id="2.60.40.3330">
    <property type="match status" value="1"/>
</dbReference>
<dbReference type="Pfam" id="PF01060">
    <property type="entry name" value="TTR-52"/>
    <property type="match status" value="1"/>
</dbReference>
<keyword evidence="4 5" id="KW-0732">Signal</keyword>
<feature type="chain" id="PRO_5046655016" description="Transthyretin-like family protein" evidence="5">
    <location>
        <begin position="17"/>
        <end position="146"/>
    </location>
</feature>